<name>Q2SCP9_HAHCH</name>
<protein>
    <recommendedName>
        <fullName evidence="7">UPF0056 inner membrane protein</fullName>
    </recommendedName>
</protein>
<evidence type="ECO:0000313" key="9">
    <source>
        <dbReference type="Proteomes" id="UP000000238"/>
    </source>
</evidence>
<dbReference type="NCBIfam" id="NF008320">
    <property type="entry name" value="PRK11111.1"/>
    <property type="match status" value="1"/>
</dbReference>
<comment type="similarity">
    <text evidence="2 7">Belongs to the UPF0056 (MarC) family.</text>
</comment>
<dbReference type="Pfam" id="PF01914">
    <property type="entry name" value="MarC"/>
    <property type="match status" value="1"/>
</dbReference>
<dbReference type="OrthoDB" id="21094at2"/>
<evidence type="ECO:0000256" key="7">
    <source>
        <dbReference type="RuleBase" id="RU362048"/>
    </source>
</evidence>
<evidence type="ECO:0000256" key="2">
    <source>
        <dbReference type="ARBA" id="ARBA00009784"/>
    </source>
</evidence>
<proteinExistence type="inferred from homology"/>
<dbReference type="PANTHER" id="PTHR33508:SF1">
    <property type="entry name" value="UPF0056 MEMBRANE PROTEIN YHCE"/>
    <property type="match status" value="1"/>
</dbReference>
<feature type="transmembrane region" description="Helical" evidence="7">
    <location>
        <begin position="114"/>
        <end position="138"/>
    </location>
</feature>
<keyword evidence="5 7" id="KW-1133">Transmembrane helix</keyword>
<comment type="subcellular location">
    <subcellularLocation>
        <location evidence="7">Cell inner membrane</location>
        <topology evidence="7">Multi-pass membrane protein</topology>
    </subcellularLocation>
    <subcellularLocation>
        <location evidence="1">Cell membrane</location>
        <topology evidence="1">Multi-pass membrane protein</topology>
    </subcellularLocation>
</comment>
<accession>Q2SCP9</accession>
<evidence type="ECO:0000256" key="5">
    <source>
        <dbReference type="ARBA" id="ARBA00022989"/>
    </source>
</evidence>
<evidence type="ECO:0000313" key="8">
    <source>
        <dbReference type="EMBL" id="ABC31575.1"/>
    </source>
</evidence>
<dbReference type="GO" id="GO:0005886">
    <property type="term" value="C:plasma membrane"/>
    <property type="evidence" value="ECO:0007669"/>
    <property type="project" value="UniProtKB-SubCell"/>
</dbReference>
<dbReference type="AlphaFoldDB" id="Q2SCP9"/>
<feature type="transmembrane region" description="Helical" evidence="7">
    <location>
        <begin position="182"/>
        <end position="200"/>
    </location>
</feature>
<dbReference type="KEGG" id="hch:HCH_04884"/>
<organism evidence="8 9">
    <name type="scientific">Hahella chejuensis (strain KCTC 2396)</name>
    <dbReference type="NCBI Taxonomy" id="349521"/>
    <lineage>
        <taxon>Bacteria</taxon>
        <taxon>Pseudomonadati</taxon>
        <taxon>Pseudomonadota</taxon>
        <taxon>Gammaproteobacteria</taxon>
        <taxon>Oceanospirillales</taxon>
        <taxon>Hahellaceae</taxon>
        <taxon>Hahella</taxon>
    </lineage>
</organism>
<evidence type="ECO:0000256" key="6">
    <source>
        <dbReference type="ARBA" id="ARBA00023136"/>
    </source>
</evidence>
<dbReference type="NCBIfam" id="TIGR00427">
    <property type="entry name" value="NAAT family transporter"/>
    <property type="match status" value="1"/>
</dbReference>
<gene>
    <name evidence="8" type="ordered locus">HCH_04884</name>
</gene>
<dbReference type="PANTHER" id="PTHR33508">
    <property type="entry name" value="UPF0056 MEMBRANE PROTEIN YHCE"/>
    <property type="match status" value="1"/>
</dbReference>
<keyword evidence="3" id="KW-1003">Cell membrane</keyword>
<feature type="transmembrane region" description="Helical" evidence="7">
    <location>
        <begin position="74"/>
        <end position="93"/>
    </location>
</feature>
<dbReference type="EMBL" id="CP000155">
    <property type="protein sequence ID" value="ABC31575.1"/>
    <property type="molecule type" value="Genomic_DNA"/>
</dbReference>
<dbReference type="eggNOG" id="COG2095">
    <property type="taxonomic scope" value="Bacteria"/>
</dbReference>
<evidence type="ECO:0000256" key="1">
    <source>
        <dbReference type="ARBA" id="ARBA00004651"/>
    </source>
</evidence>
<dbReference type="HOGENOM" id="CLU_079909_2_1_6"/>
<reference evidence="8 9" key="1">
    <citation type="journal article" date="2005" name="Nucleic Acids Res.">
        <title>Genomic blueprint of Hahella chejuensis, a marine microbe producing an algicidal agent.</title>
        <authorList>
            <person name="Jeong H."/>
            <person name="Yim J.H."/>
            <person name="Lee C."/>
            <person name="Choi S.-H."/>
            <person name="Park Y.K."/>
            <person name="Yoon S.H."/>
            <person name="Hur C.-G."/>
            <person name="Kang H.-Y."/>
            <person name="Kim D."/>
            <person name="Lee H.H."/>
            <person name="Park K.H."/>
            <person name="Park S.-H."/>
            <person name="Park H.-S."/>
            <person name="Lee H.K."/>
            <person name="Oh T.K."/>
            <person name="Kim J.F."/>
        </authorList>
    </citation>
    <scope>NUCLEOTIDE SEQUENCE [LARGE SCALE GENOMIC DNA]</scope>
    <source>
        <strain evidence="8 9">KCTC 2396</strain>
    </source>
</reference>
<keyword evidence="4 7" id="KW-0812">Transmembrane</keyword>
<feature type="transmembrane region" description="Helical" evidence="7">
    <location>
        <begin position="144"/>
        <end position="170"/>
    </location>
</feature>
<evidence type="ECO:0000256" key="3">
    <source>
        <dbReference type="ARBA" id="ARBA00022475"/>
    </source>
</evidence>
<keyword evidence="6 7" id="KW-0472">Membrane</keyword>
<sequence>MLEFHEYTKILIGLMAIVNPVNAVPIFVAFTSNVSGAERKKIGKSVVIAVGLILLISMLLGEYLLSFFGITINSFRVAGGILILLMAISMLHAKVSATVHTEEETVEEEGHHHSVAIVPLAMPLLAGPGAISTVILYAHRGTDAAHYALVGVAILILCLTLWLVFSMIPWFSSHLTKTRINIFTRIMGLILAAIAIEFIANGLKGLFPVLA</sequence>
<dbReference type="RefSeq" id="WP_011398640.1">
    <property type="nucleotide sequence ID" value="NC_007645.1"/>
</dbReference>
<feature type="transmembrane region" description="Helical" evidence="7">
    <location>
        <begin position="46"/>
        <end position="68"/>
    </location>
</feature>
<feature type="transmembrane region" description="Helical" evidence="7">
    <location>
        <begin position="12"/>
        <end position="34"/>
    </location>
</feature>
<keyword evidence="9" id="KW-1185">Reference proteome</keyword>
<dbReference type="Proteomes" id="UP000000238">
    <property type="component" value="Chromosome"/>
</dbReference>
<dbReference type="InterPro" id="IPR002771">
    <property type="entry name" value="Multi_antbiot-R_MarC"/>
</dbReference>
<evidence type="ECO:0000256" key="4">
    <source>
        <dbReference type="ARBA" id="ARBA00022692"/>
    </source>
</evidence>